<gene>
    <name evidence="2" type="ORF">B296_00014312</name>
</gene>
<evidence type="ECO:0000256" key="1">
    <source>
        <dbReference type="SAM" id="MobiDB-lite"/>
    </source>
</evidence>
<reference evidence="2 3" key="1">
    <citation type="journal article" date="2014" name="Agronomy (Basel)">
        <title>A Draft Genome Sequence for Ensete ventricosum, the Drought-Tolerant Tree Against Hunger.</title>
        <authorList>
            <person name="Harrison J."/>
            <person name="Moore K.A."/>
            <person name="Paszkiewicz K."/>
            <person name="Jones T."/>
            <person name="Grant M."/>
            <person name="Ambacheew D."/>
            <person name="Muzemil S."/>
            <person name="Studholme D.J."/>
        </authorList>
    </citation>
    <scope>NUCLEOTIDE SEQUENCE [LARGE SCALE GENOMIC DNA]</scope>
</reference>
<comment type="caution">
    <text evidence="2">The sequence shown here is derived from an EMBL/GenBank/DDBJ whole genome shotgun (WGS) entry which is preliminary data.</text>
</comment>
<evidence type="ECO:0000313" key="3">
    <source>
        <dbReference type="Proteomes" id="UP000287651"/>
    </source>
</evidence>
<evidence type="ECO:0000313" key="2">
    <source>
        <dbReference type="EMBL" id="RRT64418.1"/>
    </source>
</evidence>
<dbReference type="Proteomes" id="UP000287651">
    <property type="component" value="Unassembled WGS sequence"/>
</dbReference>
<accession>A0A426ZKB5</accession>
<name>A0A426ZKB5_ENSVE</name>
<organism evidence="2 3">
    <name type="scientific">Ensete ventricosum</name>
    <name type="common">Abyssinian banana</name>
    <name type="synonym">Musa ensete</name>
    <dbReference type="NCBI Taxonomy" id="4639"/>
    <lineage>
        <taxon>Eukaryota</taxon>
        <taxon>Viridiplantae</taxon>
        <taxon>Streptophyta</taxon>
        <taxon>Embryophyta</taxon>
        <taxon>Tracheophyta</taxon>
        <taxon>Spermatophyta</taxon>
        <taxon>Magnoliopsida</taxon>
        <taxon>Liliopsida</taxon>
        <taxon>Zingiberales</taxon>
        <taxon>Musaceae</taxon>
        <taxon>Ensete</taxon>
    </lineage>
</organism>
<dbReference type="EMBL" id="AMZH03006202">
    <property type="protein sequence ID" value="RRT64418.1"/>
    <property type="molecule type" value="Genomic_DNA"/>
</dbReference>
<protein>
    <submittedName>
        <fullName evidence="2">Uncharacterized protein</fullName>
    </submittedName>
</protein>
<sequence length="183" mass="20569">MEQEASDGGSMASRPAGQGFPVGLPSSLSRHASKEKNVKSVVYHLLLSDVPPHVRKSGLIKSNELVRHTVVLVMLLIEVRSDTLSIGADLMSWRVTQKSTWSSVKARLLQAKASVKLWRSCGNGIEYKELRLTAYATNQVPRTTERKPHHLSFLKSFRFYPHVFAPFGFYYDAFTPPISSYYP</sequence>
<proteinExistence type="predicted"/>
<feature type="region of interest" description="Disordered" evidence="1">
    <location>
        <begin position="1"/>
        <end position="25"/>
    </location>
</feature>
<dbReference type="AlphaFoldDB" id="A0A426ZKB5"/>